<dbReference type="Pfam" id="PF08158">
    <property type="entry name" value="SDA1_HEAT"/>
    <property type="match status" value="1"/>
</dbReference>
<keyword evidence="12" id="KW-1185">Reference proteome</keyword>
<feature type="region of interest" description="Disordered" evidence="7">
    <location>
        <begin position="593"/>
        <end position="618"/>
    </location>
</feature>
<comment type="function">
    <text evidence="6">Required for 60S pre-ribosomal subunits export to the cytoplasm.</text>
</comment>
<dbReference type="InterPro" id="IPR048292">
    <property type="entry name" value="SDA1_C"/>
</dbReference>
<evidence type="ECO:0000256" key="7">
    <source>
        <dbReference type="SAM" id="MobiDB-lite"/>
    </source>
</evidence>
<evidence type="ECO:0000256" key="2">
    <source>
        <dbReference type="ARBA" id="ARBA00022448"/>
    </source>
</evidence>
<dbReference type="InterPro" id="IPR012977">
    <property type="entry name" value="SDA1_N"/>
</dbReference>
<dbReference type="SUPFAM" id="SSF48371">
    <property type="entry name" value="ARM repeat"/>
    <property type="match status" value="1"/>
</dbReference>
<feature type="region of interest" description="Disordered" evidence="7">
    <location>
        <begin position="631"/>
        <end position="677"/>
    </location>
</feature>
<feature type="domain" description="SDA1 middle" evidence="8">
    <location>
        <begin position="514"/>
        <end position="647"/>
    </location>
</feature>
<evidence type="ECO:0000256" key="6">
    <source>
        <dbReference type="RuleBase" id="RU365057"/>
    </source>
</evidence>
<organism evidence="11 12">
    <name type="scientific">Ridgeia piscesae</name>
    <name type="common">Tubeworm</name>
    <dbReference type="NCBI Taxonomy" id="27915"/>
    <lineage>
        <taxon>Eukaryota</taxon>
        <taxon>Metazoa</taxon>
        <taxon>Spiralia</taxon>
        <taxon>Lophotrochozoa</taxon>
        <taxon>Annelida</taxon>
        <taxon>Polychaeta</taxon>
        <taxon>Sedentaria</taxon>
        <taxon>Canalipalpata</taxon>
        <taxon>Sabellida</taxon>
        <taxon>Siboglinidae</taxon>
        <taxon>Ridgeia</taxon>
    </lineage>
</organism>
<evidence type="ECO:0000256" key="4">
    <source>
        <dbReference type="ARBA" id="ARBA00022927"/>
    </source>
</evidence>
<dbReference type="GO" id="GO:0005730">
    <property type="term" value="C:nucleolus"/>
    <property type="evidence" value="ECO:0007669"/>
    <property type="project" value="UniProtKB-SubCell"/>
</dbReference>
<sequence length="714" mass="83213">MSTKNNNKLPTNLPQLQNWIKRDAGSYHDEFRQQYRHYESTLQVFLLKPSAFNETLSQLVMFLAQVSQCYPKDLTGFPQQLKDILHQHSTVLDPEMRMTLCQALILMRNRGLVTPTLLLELFFELFRCKDTLLRKTLRNYIIQDIKKINVKHRNAKVNRSLQNFMYTMLRDNNAIAAKMSLDVMIDLYNKNIWKDSKTVNVITTALFSKVTKLVVAALKFFLGHDEDEEDEESDSEDDEVMTVRMMSEDDEGNDSEDDEVNKRSARELMLANRVAKKTKKRHKRMERALTVLKKHKKKKKAVVFNFSAIHLIHDPQGLAEKLFRQLESSNERFEVKLLMMNLVSRLIGIHQLFLFNYYPFVQRFLQPHQRGKGHKSPQVTRVLVYAAQASHELVPPEILESVVMTIANNFITERNSSEVMAVGLNAVREICNRSPLALSADLLNDLVMYKTYKDKSVMMAAKSLIQLYREKNPQLLHKRDRGKPTEAMRECQPLEYGEMSSKDYLPGAEMLKEDKGEPEDQDEWEEEEVEEDNDSDGSWVDVSHSEGEAVSEDEDTKQLTAEERIVKAKEVSHSRILTQEDFKCIRMSELAKQMQTRNSADKGKRKHSEVSSREMEGKEFVSLGDIERIHKKRRHDKESRLATVMAGREERGKFGRKDGKMNPHASTSNKDKRKNKNYMMMKHKIRQKKTKRSFQEKQVALKKSLLKKLKNYKR</sequence>
<name>A0AAD9UH24_RIDPI</name>
<dbReference type="InterPro" id="IPR027312">
    <property type="entry name" value="Sda1"/>
</dbReference>
<comment type="caution">
    <text evidence="11">The sequence shown here is derived from an EMBL/GenBank/DDBJ whole genome shotgun (WGS) entry which is preliminary data.</text>
</comment>
<dbReference type="InterPro" id="IPR007949">
    <property type="entry name" value="SDA1_MD"/>
</dbReference>
<dbReference type="EMBL" id="JAODUO010000111">
    <property type="protein sequence ID" value="KAK2189248.1"/>
    <property type="molecule type" value="Genomic_DNA"/>
</dbReference>
<evidence type="ECO:0000259" key="9">
    <source>
        <dbReference type="Pfam" id="PF08158"/>
    </source>
</evidence>
<comment type="similarity">
    <text evidence="1 6">Belongs to the SDA1 family.</text>
</comment>
<feature type="compositionally biased region" description="Basic and acidic residues" evidence="7">
    <location>
        <begin position="647"/>
        <end position="661"/>
    </location>
</feature>
<protein>
    <recommendedName>
        <fullName evidence="6">Protein SDA1</fullName>
    </recommendedName>
</protein>
<dbReference type="PANTHER" id="PTHR12730">
    <property type="entry name" value="HSDA/SDA1-RELATED"/>
    <property type="match status" value="1"/>
</dbReference>
<evidence type="ECO:0000256" key="1">
    <source>
        <dbReference type="ARBA" id="ARBA00005783"/>
    </source>
</evidence>
<feature type="region of interest" description="Disordered" evidence="7">
    <location>
        <begin position="475"/>
        <end position="559"/>
    </location>
</feature>
<keyword evidence="5 6" id="KW-0539">Nucleus</keyword>
<dbReference type="GO" id="GO:0015031">
    <property type="term" value="P:protein transport"/>
    <property type="evidence" value="ECO:0007669"/>
    <property type="project" value="UniProtKB-KW"/>
</dbReference>
<feature type="domain" description="SDA1 N-terminal" evidence="9">
    <location>
        <begin position="62"/>
        <end position="453"/>
    </location>
</feature>
<reference evidence="11" key="1">
    <citation type="journal article" date="2023" name="Mol. Biol. Evol.">
        <title>Third-Generation Sequencing Reveals the Adaptive Role of the Epigenome in Three Deep-Sea Polychaetes.</title>
        <authorList>
            <person name="Perez M."/>
            <person name="Aroh O."/>
            <person name="Sun Y."/>
            <person name="Lan Y."/>
            <person name="Juniper S.K."/>
            <person name="Young C.R."/>
            <person name="Angers B."/>
            <person name="Qian P.Y."/>
        </authorList>
    </citation>
    <scope>NUCLEOTIDE SEQUENCE</scope>
    <source>
        <strain evidence="11">R07B-5</strain>
    </source>
</reference>
<dbReference type="GO" id="GO:0000055">
    <property type="term" value="P:ribosomal large subunit export from nucleus"/>
    <property type="evidence" value="ECO:0007669"/>
    <property type="project" value="UniProtKB-UniRule"/>
</dbReference>
<comment type="subcellular location">
    <subcellularLocation>
        <location evidence="6">Nucleus</location>
        <location evidence="6">Nucleolus</location>
    </subcellularLocation>
</comment>
<evidence type="ECO:0000259" key="10">
    <source>
        <dbReference type="Pfam" id="PF21638"/>
    </source>
</evidence>
<feature type="domain" description="SDA1 C-terminal" evidence="10">
    <location>
        <begin position="666"/>
        <end position="708"/>
    </location>
</feature>
<evidence type="ECO:0000256" key="5">
    <source>
        <dbReference type="ARBA" id="ARBA00023242"/>
    </source>
</evidence>
<gene>
    <name evidence="11" type="ORF">NP493_112g02044</name>
</gene>
<dbReference type="PANTHER" id="PTHR12730:SF0">
    <property type="entry name" value="PROTEIN SDA1 HOMOLOG"/>
    <property type="match status" value="1"/>
</dbReference>
<dbReference type="GO" id="GO:0042273">
    <property type="term" value="P:ribosomal large subunit biogenesis"/>
    <property type="evidence" value="ECO:0007669"/>
    <property type="project" value="UniProtKB-UniRule"/>
</dbReference>
<keyword evidence="3 6" id="KW-0690">Ribosome biogenesis</keyword>
<dbReference type="Pfam" id="PF05285">
    <property type="entry name" value="SDA1_dom"/>
    <property type="match status" value="1"/>
</dbReference>
<feature type="compositionally biased region" description="Acidic residues" evidence="7">
    <location>
        <begin position="516"/>
        <end position="535"/>
    </location>
</feature>
<proteinExistence type="inferred from homology"/>
<feature type="compositionally biased region" description="Basic and acidic residues" evidence="7">
    <location>
        <begin position="608"/>
        <end position="618"/>
    </location>
</feature>
<dbReference type="Proteomes" id="UP001209878">
    <property type="component" value="Unassembled WGS sequence"/>
</dbReference>
<keyword evidence="2 6" id="KW-0813">Transport</keyword>
<dbReference type="AlphaFoldDB" id="A0AAD9UH24"/>
<keyword evidence="4 6" id="KW-0653">Protein transport</keyword>
<dbReference type="Pfam" id="PF21638">
    <property type="entry name" value="SDA1_C"/>
    <property type="match status" value="1"/>
</dbReference>
<evidence type="ECO:0000313" key="11">
    <source>
        <dbReference type="EMBL" id="KAK2189248.1"/>
    </source>
</evidence>
<evidence type="ECO:0000256" key="3">
    <source>
        <dbReference type="ARBA" id="ARBA00022517"/>
    </source>
</evidence>
<dbReference type="InterPro" id="IPR016024">
    <property type="entry name" value="ARM-type_fold"/>
</dbReference>
<evidence type="ECO:0000259" key="8">
    <source>
        <dbReference type="Pfam" id="PF05285"/>
    </source>
</evidence>
<accession>A0AAD9UH24</accession>
<evidence type="ECO:0000313" key="12">
    <source>
        <dbReference type="Proteomes" id="UP001209878"/>
    </source>
</evidence>